<keyword evidence="14" id="KW-0029">Amino-acid transport</keyword>
<feature type="transmembrane region" description="Helical" evidence="14">
    <location>
        <begin position="280"/>
        <end position="302"/>
    </location>
</feature>
<protein>
    <recommendedName>
        <fullName evidence="14">Sodium/proline symporter</fullName>
    </recommendedName>
    <alternativeName>
        <fullName evidence="14">Proline permease</fullName>
    </alternativeName>
</protein>
<feature type="transmembrane region" description="Helical" evidence="14">
    <location>
        <begin position="314"/>
        <end position="339"/>
    </location>
</feature>
<comment type="similarity">
    <text evidence="2 13">Belongs to the sodium:solute symporter (SSF) (TC 2.A.21) family.</text>
</comment>
<dbReference type="InterPro" id="IPR001734">
    <property type="entry name" value="Na/solute_symporter"/>
</dbReference>
<keyword evidence="9 14" id="KW-0406">Ion transport</keyword>
<organism evidence="15 16">
    <name type="scientific">Billgrantia pellis</name>
    <dbReference type="NCBI Taxonomy" id="2606936"/>
    <lineage>
        <taxon>Bacteria</taxon>
        <taxon>Pseudomonadati</taxon>
        <taxon>Pseudomonadota</taxon>
        <taxon>Gammaproteobacteria</taxon>
        <taxon>Oceanospirillales</taxon>
        <taxon>Halomonadaceae</taxon>
        <taxon>Billgrantia</taxon>
    </lineage>
</organism>
<feature type="transmembrane region" description="Helical" evidence="14">
    <location>
        <begin position="429"/>
        <end position="446"/>
    </location>
</feature>
<sequence>MLNTNHGVVIGTFLAYFLVMFAIGIVAYRRSSDFADYVLGGRTLGPFATAISTGASEMSGWLLIAMPGAAFLMGMSSFWVAAGLLAGTLLNWLIVARRLRVYSFIANNSLTIPEYLAKRFHDRSLILRLVAAVFIITFYLFYTSSGLVAGGKLLNTVFDLDYLLAVLLGALAVISYTFFGGYLAVSWTDVLQGIMMFLTLVIVPAVAIHELGGGSEAFTAAEGAKAGIMNAWRDASTGELLTWTAIVSSLAWGLGYFGQPHALARFAGIDDARNIPTARIIAVTWTAVGLVGALLIGILGNAFIPEGLDDPERIFMFMIDIMFNPLVAGVLLTAVLAAVMSTADSQLLICSSTIADDIYKAVFRKQASQAELVTVGRIAVLGVSSVAVMLALNPDSSVLGLVSYAWAGFGAAFGPALIASLFWSRMNQWGALAGVVVGGLTVIVWAQLSGGLFDVYEIVPAFILSALAIVLVTLLTCVPGEAVQRQFQSMLEDINQEPGRAWNEDPRRG</sequence>
<feature type="transmembrane region" description="Helical" evidence="14">
    <location>
        <begin position="61"/>
        <end position="94"/>
    </location>
</feature>
<evidence type="ECO:0000313" key="15">
    <source>
        <dbReference type="EMBL" id="KAA0010354.1"/>
    </source>
</evidence>
<dbReference type="GO" id="GO:0031402">
    <property type="term" value="F:sodium ion binding"/>
    <property type="evidence" value="ECO:0007669"/>
    <property type="project" value="UniProtKB-UniRule"/>
</dbReference>
<keyword evidence="14" id="KW-0997">Cell inner membrane</keyword>
<evidence type="ECO:0000256" key="5">
    <source>
        <dbReference type="ARBA" id="ARBA00022692"/>
    </source>
</evidence>
<keyword evidence="11 14" id="KW-0739">Sodium transport</keyword>
<dbReference type="PANTHER" id="PTHR48086:SF3">
    <property type="entry name" value="SODIUM_PROLINE SYMPORTER"/>
    <property type="match status" value="1"/>
</dbReference>
<evidence type="ECO:0000256" key="4">
    <source>
        <dbReference type="ARBA" id="ARBA00022475"/>
    </source>
</evidence>
<reference evidence="15 16" key="1">
    <citation type="submission" date="2019-08" db="EMBL/GenBank/DDBJ databases">
        <title>Bioinformatics analysis of the strain L3 and L5.</title>
        <authorList>
            <person name="Li X."/>
        </authorList>
    </citation>
    <scope>NUCLEOTIDE SEQUENCE [LARGE SCALE GENOMIC DNA]</scope>
    <source>
        <strain evidence="15 16">L5</strain>
    </source>
</reference>
<dbReference type="EMBL" id="VTPY01000007">
    <property type="protein sequence ID" value="KAA0010354.1"/>
    <property type="molecule type" value="Genomic_DNA"/>
</dbReference>
<evidence type="ECO:0000256" key="8">
    <source>
        <dbReference type="ARBA" id="ARBA00023053"/>
    </source>
</evidence>
<dbReference type="PROSITE" id="PS50283">
    <property type="entry name" value="NA_SOLUT_SYMP_3"/>
    <property type="match status" value="1"/>
</dbReference>
<evidence type="ECO:0000256" key="9">
    <source>
        <dbReference type="ARBA" id="ARBA00023065"/>
    </source>
</evidence>
<gene>
    <name evidence="15" type="primary">putP</name>
    <name evidence="15" type="ORF">F0A17_17985</name>
</gene>
<dbReference type="InterPro" id="IPR011851">
    <property type="entry name" value="Na/Pro_symporter"/>
</dbReference>
<dbReference type="CDD" id="cd11475">
    <property type="entry name" value="SLC5sbd_PutP"/>
    <property type="match status" value="1"/>
</dbReference>
<feature type="transmembrane region" description="Helical" evidence="14">
    <location>
        <begin position="404"/>
        <end position="422"/>
    </location>
</feature>
<feature type="transmembrane region" description="Helical" evidence="14">
    <location>
        <begin position="6"/>
        <end position="27"/>
    </location>
</feature>
<keyword evidence="3 14" id="KW-0813">Transport</keyword>
<dbReference type="GO" id="GO:0005886">
    <property type="term" value="C:plasma membrane"/>
    <property type="evidence" value="ECO:0007669"/>
    <property type="project" value="UniProtKB-SubCell"/>
</dbReference>
<dbReference type="Pfam" id="PF00474">
    <property type="entry name" value="SSF"/>
    <property type="match status" value="1"/>
</dbReference>
<evidence type="ECO:0000256" key="3">
    <source>
        <dbReference type="ARBA" id="ARBA00022448"/>
    </source>
</evidence>
<feature type="transmembrane region" description="Helical" evidence="14">
    <location>
        <begin position="125"/>
        <end position="142"/>
    </location>
</feature>
<evidence type="ECO:0000256" key="13">
    <source>
        <dbReference type="RuleBase" id="RU362091"/>
    </source>
</evidence>
<dbReference type="RefSeq" id="WP_149329736.1">
    <property type="nucleotide sequence ID" value="NZ_VTPY01000007.1"/>
</dbReference>
<dbReference type="Gene3D" id="1.20.1730.10">
    <property type="entry name" value="Sodium/glucose cotransporter"/>
    <property type="match status" value="1"/>
</dbReference>
<dbReference type="AlphaFoldDB" id="A0A7V7KG93"/>
<dbReference type="GO" id="GO:0015193">
    <property type="term" value="F:L-proline transmembrane transporter activity"/>
    <property type="evidence" value="ECO:0007669"/>
    <property type="project" value="TreeGrafter"/>
</dbReference>
<evidence type="ECO:0000256" key="7">
    <source>
        <dbReference type="ARBA" id="ARBA00022989"/>
    </source>
</evidence>
<name>A0A7V7KG93_9GAMM</name>
<keyword evidence="7 14" id="KW-1133">Transmembrane helix</keyword>
<comment type="catalytic activity">
    <reaction evidence="12">
        <text>L-proline(in) + Na(+)(in) = L-proline(out) + Na(+)(out)</text>
        <dbReference type="Rhea" id="RHEA:28967"/>
        <dbReference type="ChEBI" id="CHEBI:29101"/>
        <dbReference type="ChEBI" id="CHEBI:60039"/>
    </reaction>
</comment>
<keyword evidence="8 14" id="KW-0915">Sodium</keyword>
<feature type="transmembrane region" description="Helical" evidence="14">
    <location>
        <begin position="240"/>
        <end position="259"/>
    </location>
</feature>
<dbReference type="GO" id="GO:0005298">
    <property type="term" value="F:proline:sodium symporter activity"/>
    <property type="evidence" value="ECO:0007669"/>
    <property type="project" value="UniProtKB-UniRule"/>
</dbReference>
<keyword evidence="16" id="KW-1185">Reference proteome</keyword>
<feature type="transmembrane region" description="Helical" evidence="14">
    <location>
        <begin position="458"/>
        <end position="478"/>
    </location>
</feature>
<dbReference type="InterPro" id="IPR050277">
    <property type="entry name" value="Sodium:Solute_Symporter"/>
</dbReference>
<dbReference type="PROSITE" id="PS00457">
    <property type="entry name" value="NA_SOLUT_SYMP_2"/>
    <property type="match status" value="1"/>
</dbReference>
<accession>A0A7V7KG93</accession>
<comment type="function">
    <text evidence="14">Catalyzes the sodium-dependent uptake of extracellular L-proline.</text>
</comment>
<dbReference type="InterPro" id="IPR018212">
    <property type="entry name" value="Na/solute_symporter_CS"/>
</dbReference>
<feature type="transmembrane region" description="Helical" evidence="14">
    <location>
        <begin position="162"/>
        <end position="183"/>
    </location>
</feature>
<evidence type="ECO:0000256" key="10">
    <source>
        <dbReference type="ARBA" id="ARBA00023136"/>
    </source>
</evidence>
<evidence type="ECO:0000256" key="1">
    <source>
        <dbReference type="ARBA" id="ARBA00004651"/>
    </source>
</evidence>
<feature type="transmembrane region" description="Helical" evidence="14">
    <location>
        <begin position="372"/>
        <end position="392"/>
    </location>
</feature>
<keyword evidence="5 14" id="KW-0812">Transmembrane</keyword>
<dbReference type="PANTHER" id="PTHR48086">
    <property type="entry name" value="SODIUM/PROLINE SYMPORTER-RELATED"/>
    <property type="match status" value="1"/>
</dbReference>
<proteinExistence type="inferred from homology"/>
<evidence type="ECO:0000256" key="11">
    <source>
        <dbReference type="ARBA" id="ARBA00023201"/>
    </source>
</evidence>
<evidence type="ECO:0000256" key="12">
    <source>
        <dbReference type="ARBA" id="ARBA00033708"/>
    </source>
</evidence>
<evidence type="ECO:0000256" key="2">
    <source>
        <dbReference type="ARBA" id="ARBA00006434"/>
    </source>
</evidence>
<dbReference type="GO" id="GO:0015824">
    <property type="term" value="P:proline transport"/>
    <property type="evidence" value="ECO:0007669"/>
    <property type="project" value="UniProtKB-UniRule"/>
</dbReference>
<feature type="transmembrane region" description="Helical" evidence="14">
    <location>
        <begin position="190"/>
        <end position="208"/>
    </location>
</feature>
<comment type="subcellular location">
    <subcellularLocation>
        <location evidence="14">Cell inner membrane</location>
        <topology evidence="14">Multi-pass membrane protein</topology>
    </subcellularLocation>
    <subcellularLocation>
        <location evidence="1">Cell membrane</location>
        <topology evidence="1">Multi-pass membrane protein</topology>
    </subcellularLocation>
</comment>
<dbReference type="NCBIfam" id="TIGR00813">
    <property type="entry name" value="sss"/>
    <property type="match status" value="1"/>
</dbReference>
<evidence type="ECO:0000313" key="16">
    <source>
        <dbReference type="Proteomes" id="UP000486760"/>
    </source>
</evidence>
<dbReference type="NCBIfam" id="TIGR02121">
    <property type="entry name" value="Na_Pro_sym"/>
    <property type="match status" value="1"/>
</dbReference>
<keyword evidence="6 14" id="KW-0769">Symport</keyword>
<keyword evidence="4" id="KW-1003">Cell membrane</keyword>
<dbReference type="InterPro" id="IPR038377">
    <property type="entry name" value="Na/Glc_symporter_sf"/>
</dbReference>
<evidence type="ECO:0000256" key="6">
    <source>
        <dbReference type="ARBA" id="ARBA00022847"/>
    </source>
</evidence>
<evidence type="ECO:0000256" key="14">
    <source>
        <dbReference type="RuleBase" id="RU366012"/>
    </source>
</evidence>
<comment type="caution">
    <text evidence="15">The sequence shown here is derived from an EMBL/GenBank/DDBJ whole genome shotgun (WGS) entry which is preliminary data.</text>
</comment>
<dbReference type="Proteomes" id="UP000486760">
    <property type="component" value="Unassembled WGS sequence"/>
</dbReference>
<keyword evidence="10 14" id="KW-0472">Membrane</keyword>